<feature type="signal peptide" evidence="1">
    <location>
        <begin position="1"/>
        <end position="25"/>
    </location>
</feature>
<gene>
    <name evidence="2" type="ORF">GCM10007874_49720</name>
</gene>
<evidence type="ECO:0000256" key="1">
    <source>
        <dbReference type="SAM" id="SignalP"/>
    </source>
</evidence>
<keyword evidence="1" id="KW-0732">Signal</keyword>
<keyword evidence="3" id="KW-1185">Reference proteome</keyword>
<dbReference type="InterPro" id="IPR021851">
    <property type="entry name" value="DUF3455"/>
</dbReference>
<reference evidence="3" key="1">
    <citation type="journal article" date="2019" name="Int. J. Syst. Evol. Microbiol.">
        <title>The Global Catalogue of Microorganisms (GCM) 10K type strain sequencing project: providing services to taxonomists for standard genome sequencing and annotation.</title>
        <authorList>
            <consortium name="The Broad Institute Genomics Platform"/>
            <consortium name="The Broad Institute Genome Sequencing Center for Infectious Disease"/>
            <person name="Wu L."/>
            <person name="Ma J."/>
        </authorList>
    </citation>
    <scope>NUCLEOTIDE SEQUENCE [LARGE SCALE GENOMIC DNA]</scope>
    <source>
        <strain evidence="3">NBRC 101365</strain>
    </source>
</reference>
<name>A0ABQ6CSK7_9HYPH</name>
<organism evidence="2 3">
    <name type="scientific">Labrys miyagiensis</name>
    <dbReference type="NCBI Taxonomy" id="346912"/>
    <lineage>
        <taxon>Bacteria</taxon>
        <taxon>Pseudomonadati</taxon>
        <taxon>Pseudomonadota</taxon>
        <taxon>Alphaproteobacteria</taxon>
        <taxon>Hyphomicrobiales</taxon>
        <taxon>Xanthobacteraceae</taxon>
        <taxon>Labrys</taxon>
    </lineage>
</organism>
<comment type="caution">
    <text evidence="2">The sequence shown here is derived from an EMBL/GenBank/DDBJ whole genome shotgun (WGS) entry which is preliminary data.</text>
</comment>
<feature type="chain" id="PRO_5045986899" description="DUF3455 domain-containing protein" evidence="1">
    <location>
        <begin position="26"/>
        <end position="176"/>
    </location>
</feature>
<evidence type="ECO:0008006" key="4">
    <source>
        <dbReference type="Google" id="ProtNLM"/>
    </source>
</evidence>
<proteinExistence type="predicted"/>
<dbReference type="RefSeq" id="WP_284314946.1">
    <property type="nucleotide sequence ID" value="NZ_BSPC01000054.1"/>
</dbReference>
<protein>
    <recommendedName>
        <fullName evidence="4">DUF3455 domain-containing protein</fullName>
    </recommendedName>
</protein>
<evidence type="ECO:0000313" key="3">
    <source>
        <dbReference type="Proteomes" id="UP001156882"/>
    </source>
</evidence>
<dbReference type="PANTHER" id="PTHR35567">
    <property type="entry name" value="MALATE DEHYDROGENASE (AFU_ORTHOLOGUE AFUA_2G13800)"/>
    <property type="match status" value="1"/>
</dbReference>
<dbReference type="PANTHER" id="PTHR35567:SF1">
    <property type="entry name" value="CONSERVED FUNGAL PROTEIN (AFU_ORTHOLOGUE AFUA_1G14230)"/>
    <property type="match status" value="1"/>
</dbReference>
<evidence type="ECO:0000313" key="2">
    <source>
        <dbReference type="EMBL" id="GLS21955.1"/>
    </source>
</evidence>
<dbReference type="Pfam" id="PF11937">
    <property type="entry name" value="DUF3455"/>
    <property type="match status" value="1"/>
</dbReference>
<dbReference type="EMBL" id="BSPC01000054">
    <property type="protein sequence ID" value="GLS21955.1"/>
    <property type="molecule type" value="Genomic_DNA"/>
</dbReference>
<sequence length="176" mass="18181">MTIHKTRTLVAAALLLVGGSQTLRAAEAVPAALQPPAGYTLAFTAEAKGVQIYTSTAEAGAAPKWVLEAPLAELAAPKTSIHHYAGPSWEAADGSKVARDKDTPVAAVPAKQANADIPWLLVKVTADPAAGVLSRVSYVQRIATHGGVAPATPPVRTDTKVGVPYTATYVFYAKAN</sequence>
<dbReference type="Proteomes" id="UP001156882">
    <property type="component" value="Unassembled WGS sequence"/>
</dbReference>
<accession>A0ABQ6CSK7</accession>